<sequence>MRSPFWYKIALVFSAYLPLFFVFVLKLINFDNLDRISVDLKFMVLHFNEFISKSPQVLLLTISNFLLIISLLSCFFVSIDIITTQRRRIGAKQIEIKKVISREQDVLTYIATYILPLVSLNLNTWNDAWVSLFLLILILWLSLRSEMLYINPLLFALGYHIYSVETEKGNVLYISKNKQSVFLKQSSRMCYRLEGESILLDGSEKG</sequence>
<comment type="caution">
    <text evidence="2">The sequence shown here is derived from an EMBL/GenBank/DDBJ whole genome shotgun (WGS) entry which is preliminary data.</text>
</comment>
<reference evidence="2 3" key="1">
    <citation type="submission" date="2017-07" db="EMBL/GenBank/DDBJ databases">
        <title>Genome sequencing and assembly of Paenibacillus rigui.</title>
        <authorList>
            <person name="Mayilraj S."/>
        </authorList>
    </citation>
    <scope>NUCLEOTIDE SEQUENCE [LARGE SCALE GENOMIC DNA]</scope>
    <source>
        <strain evidence="2 3">JCM 16352</strain>
    </source>
</reference>
<dbReference type="AlphaFoldDB" id="A0A229UGQ3"/>
<dbReference type="Proteomes" id="UP000215509">
    <property type="component" value="Unassembled WGS sequence"/>
</dbReference>
<accession>A0A229UGQ3</accession>
<gene>
    <name evidence="2" type="ORF">CF651_30540</name>
</gene>
<name>A0A229UGQ3_9BACL</name>
<dbReference type="EMBL" id="NMQW01000068">
    <property type="protein sequence ID" value="OXM82525.1"/>
    <property type="molecule type" value="Genomic_DNA"/>
</dbReference>
<evidence type="ECO:0000256" key="1">
    <source>
        <dbReference type="SAM" id="Phobius"/>
    </source>
</evidence>
<protein>
    <submittedName>
        <fullName evidence="2">Uncharacterized protein</fullName>
    </submittedName>
</protein>
<evidence type="ECO:0000313" key="2">
    <source>
        <dbReference type="EMBL" id="OXM82525.1"/>
    </source>
</evidence>
<keyword evidence="3" id="KW-1185">Reference proteome</keyword>
<dbReference type="OrthoDB" id="2082071at2"/>
<feature type="transmembrane region" description="Helical" evidence="1">
    <location>
        <begin position="57"/>
        <end position="82"/>
    </location>
</feature>
<keyword evidence="1" id="KW-0472">Membrane</keyword>
<organism evidence="2 3">
    <name type="scientific">Paenibacillus rigui</name>
    <dbReference type="NCBI Taxonomy" id="554312"/>
    <lineage>
        <taxon>Bacteria</taxon>
        <taxon>Bacillati</taxon>
        <taxon>Bacillota</taxon>
        <taxon>Bacilli</taxon>
        <taxon>Bacillales</taxon>
        <taxon>Paenibacillaceae</taxon>
        <taxon>Paenibacillus</taxon>
    </lineage>
</organism>
<feature type="transmembrane region" description="Helical" evidence="1">
    <location>
        <begin position="5"/>
        <end position="28"/>
    </location>
</feature>
<proteinExistence type="predicted"/>
<feature type="transmembrane region" description="Helical" evidence="1">
    <location>
        <begin position="128"/>
        <end position="143"/>
    </location>
</feature>
<evidence type="ECO:0000313" key="3">
    <source>
        <dbReference type="Proteomes" id="UP000215509"/>
    </source>
</evidence>
<dbReference type="RefSeq" id="WP_094018644.1">
    <property type="nucleotide sequence ID" value="NZ_NMQW01000068.1"/>
</dbReference>
<keyword evidence="1" id="KW-1133">Transmembrane helix</keyword>
<keyword evidence="1" id="KW-0812">Transmembrane</keyword>